<evidence type="ECO:0000313" key="2">
    <source>
        <dbReference type="EMBL" id="KAK7792519.1"/>
    </source>
</evidence>
<keyword evidence="3" id="KW-1185">Reference proteome</keyword>
<feature type="compositionally biased region" description="Basic residues" evidence="1">
    <location>
        <begin position="60"/>
        <end position="71"/>
    </location>
</feature>
<organism evidence="2 3">
    <name type="scientific">Gryllus longicercus</name>
    <dbReference type="NCBI Taxonomy" id="2509291"/>
    <lineage>
        <taxon>Eukaryota</taxon>
        <taxon>Metazoa</taxon>
        <taxon>Ecdysozoa</taxon>
        <taxon>Arthropoda</taxon>
        <taxon>Hexapoda</taxon>
        <taxon>Insecta</taxon>
        <taxon>Pterygota</taxon>
        <taxon>Neoptera</taxon>
        <taxon>Polyneoptera</taxon>
        <taxon>Orthoptera</taxon>
        <taxon>Ensifera</taxon>
        <taxon>Gryllidea</taxon>
        <taxon>Grylloidea</taxon>
        <taxon>Gryllidae</taxon>
        <taxon>Gryllinae</taxon>
        <taxon>Gryllus</taxon>
    </lineage>
</organism>
<gene>
    <name evidence="2" type="ORF">R5R35_009927</name>
</gene>
<accession>A0AAN9Z2B7</accession>
<dbReference type="Proteomes" id="UP001378592">
    <property type="component" value="Unassembled WGS sequence"/>
</dbReference>
<dbReference type="EMBL" id="JAZDUA010000443">
    <property type="protein sequence ID" value="KAK7792519.1"/>
    <property type="molecule type" value="Genomic_DNA"/>
</dbReference>
<evidence type="ECO:0000256" key="1">
    <source>
        <dbReference type="SAM" id="MobiDB-lite"/>
    </source>
</evidence>
<proteinExistence type="predicted"/>
<sequence>MKSGGAAAGGRGRGRWAGGGERPDCAATPRHASRPELMGGAQIKGALIGGKMEGAEKGSPRRRRKKRHLLHRQAGASAVGHRRGDVFLRWGQFPIGLLHGWAA</sequence>
<protein>
    <submittedName>
        <fullName evidence="2">Uncharacterized protein</fullName>
    </submittedName>
</protein>
<feature type="region of interest" description="Disordered" evidence="1">
    <location>
        <begin position="1"/>
        <end position="81"/>
    </location>
</feature>
<feature type="compositionally biased region" description="Gly residues" evidence="1">
    <location>
        <begin position="1"/>
        <end position="20"/>
    </location>
</feature>
<evidence type="ECO:0000313" key="3">
    <source>
        <dbReference type="Proteomes" id="UP001378592"/>
    </source>
</evidence>
<comment type="caution">
    <text evidence="2">The sequence shown here is derived from an EMBL/GenBank/DDBJ whole genome shotgun (WGS) entry which is preliminary data.</text>
</comment>
<dbReference type="AlphaFoldDB" id="A0AAN9Z2B7"/>
<name>A0AAN9Z2B7_9ORTH</name>
<reference evidence="2 3" key="1">
    <citation type="submission" date="2024-03" db="EMBL/GenBank/DDBJ databases">
        <title>The genome assembly and annotation of the cricket Gryllus longicercus Weissman &amp; Gray.</title>
        <authorList>
            <person name="Szrajer S."/>
            <person name="Gray D."/>
            <person name="Ylla G."/>
        </authorList>
    </citation>
    <scope>NUCLEOTIDE SEQUENCE [LARGE SCALE GENOMIC DNA]</scope>
    <source>
        <strain evidence="2">DAG 2021-001</strain>
        <tissue evidence="2">Whole body minus gut</tissue>
    </source>
</reference>